<dbReference type="InterPro" id="IPR040442">
    <property type="entry name" value="Pyrv_kinase-like_dom_sf"/>
</dbReference>
<comment type="cofactor">
    <cofactor evidence="1">
        <name>Mg(2+)</name>
        <dbReference type="ChEBI" id="CHEBI:18420"/>
    </cofactor>
</comment>
<evidence type="ECO:0000313" key="7">
    <source>
        <dbReference type="Proteomes" id="UP001143400"/>
    </source>
</evidence>
<dbReference type="GO" id="GO:0006107">
    <property type="term" value="P:oxaloacetate metabolic process"/>
    <property type="evidence" value="ECO:0007669"/>
    <property type="project" value="TreeGrafter"/>
</dbReference>
<name>A0A9W6IUE8_9HYPH</name>
<dbReference type="PANTHER" id="PTHR32308:SF0">
    <property type="entry name" value="HPCH_HPAI ALDOLASE_CITRATE LYASE DOMAIN-CONTAINING PROTEIN"/>
    <property type="match status" value="1"/>
</dbReference>
<evidence type="ECO:0000259" key="5">
    <source>
        <dbReference type="Pfam" id="PF03328"/>
    </source>
</evidence>
<comment type="caution">
    <text evidence="6">The sequence shown here is derived from an EMBL/GenBank/DDBJ whole genome shotgun (WGS) entry which is preliminary data.</text>
</comment>
<feature type="region of interest" description="Disordered" evidence="4">
    <location>
        <begin position="1"/>
        <end position="46"/>
    </location>
</feature>
<protein>
    <recommendedName>
        <fullName evidence="5">HpcH/HpaI aldolase/citrate lyase domain-containing protein</fullName>
    </recommendedName>
</protein>
<evidence type="ECO:0000256" key="2">
    <source>
        <dbReference type="ARBA" id="ARBA00022723"/>
    </source>
</evidence>
<reference evidence="6" key="2">
    <citation type="submission" date="2023-01" db="EMBL/GenBank/DDBJ databases">
        <authorList>
            <person name="Sun Q."/>
            <person name="Evtushenko L."/>
        </authorList>
    </citation>
    <scope>NUCLEOTIDE SEQUENCE</scope>
    <source>
        <strain evidence="6">VKM B-1606</strain>
    </source>
</reference>
<dbReference type="PANTHER" id="PTHR32308">
    <property type="entry name" value="LYASE BETA SUBUNIT, PUTATIVE (AFU_ORTHOLOGUE AFUA_4G13030)-RELATED"/>
    <property type="match status" value="1"/>
</dbReference>
<dbReference type="InterPro" id="IPR015813">
    <property type="entry name" value="Pyrv/PenolPyrv_kinase-like_dom"/>
</dbReference>
<gene>
    <name evidence="6" type="ORF">GCM10008170_18410</name>
</gene>
<dbReference type="GO" id="GO:0003824">
    <property type="term" value="F:catalytic activity"/>
    <property type="evidence" value="ECO:0007669"/>
    <property type="project" value="InterPro"/>
</dbReference>
<accession>A0A9W6IUE8</accession>
<dbReference type="Gene3D" id="3.20.20.60">
    <property type="entry name" value="Phosphoenolpyruvate-binding domains"/>
    <property type="match status" value="1"/>
</dbReference>
<dbReference type="GO" id="GO:0000287">
    <property type="term" value="F:magnesium ion binding"/>
    <property type="evidence" value="ECO:0007669"/>
    <property type="project" value="TreeGrafter"/>
</dbReference>
<evidence type="ECO:0000256" key="1">
    <source>
        <dbReference type="ARBA" id="ARBA00001946"/>
    </source>
</evidence>
<organism evidence="6 7">
    <name type="scientific">Methylopila capsulata</name>
    <dbReference type="NCBI Taxonomy" id="61654"/>
    <lineage>
        <taxon>Bacteria</taxon>
        <taxon>Pseudomonadati</taxon>
        <taxon>Pseudomonadota</taxon>
        <taxon>Alphaproteobacteria</taxon>
        <taxon>Hyphomicrobiales</taxon>
        <taxon>Methylopilaceae</taxon>
        <taxon>Methylopila</taxon>
    </lineage>
</organism>
<keyword evidence="3" id="KW-0460">Magnesium</keyword>
<evidence type="ECO:0000313" key="6">
    <source>
        <dbReference type="EMBL" id="GLK55822.1"/>
    </source>
</evidence>
<dbReference type="InterPro" id="IPR005000">
    <property type="entry name" value="Aldolase/citrate-lyase_domain"/>
</dbReference>
<dbReference type="SUPFAM" id="SSF51621">
    <property type="entry name" value="Phosphoenolpyruvate/pyruvate domain"/>
    <property type="match status" value="1"/>
</dbReference>
<reference evidence="6" key="1">
    <citation type="journal article" date="2014" name="Int. J. Syst. Evol. Microbiol.">
        <title>Complete genome sequence of Corynebacterium casei LMG S-19264T (=DSM 44701T), isolated from a smear-ripened cheese.</title>
        <authorList>
            <consortium name="US DOE Joint Genome Institute (JGI-PGF)"/>
            <person name="Walter F."/>
            <person name="Albersmeier A."/>
            <person name="Kalinowski J."/>
            <person name="Ruckert C."/>
        </authorList>
    </citation>
    <scope>NUCLEOTIDE SEQUENCE</scope>
    <source>
        <strain evidence="6">VKM B-1606</strain>
    </source>
</reference>
<dbReference type="Proteomes" id="UP001143400">
    <property type="component" value="Unassembled WGS sequence"/>
</dbReference>
<evidence type="ECO:0000256" key="3">
    <source>
        <dbReference type="ARBA" id="ARBA00022842"/>
    </source>
</evidence>
<feature type="domain" description="HpcH/HpaI aldolase/citrate lyase" evidence="5">
    <location>
        <begin position="72"/>
        <end position="240"/>
    </location>
</feature>
<dbReference type="Pfam" id="PF03328">
    <property type="entry name" value="HpcH_HpaI"/>
    <property type="match status" value="1"/>
</dbReference>
<sequence length="253" mass="25679">MSFVRPLDATGAHSERHGEDRADMVNPALTEPGEPKSARSSATPPKPRLAAIATFATTEADGVVAAAAMPSEACVATPLVPIPLVAGEIAFADVERCVAAGAQAALLRGVRTGADVGHLAALLAVAEARLGCADGATRIVAEITTAHGLLELRGLACATPRLAGLAWDADALRADLGATSVRAADGRLIPPLAQARSLVLIAAAAAGVPAVDTSSAEDGEGFRQECVEALRDGFTAKLVTTAEQLRIVRETAV</sequence>
<proteinExistence type="predicted"/>
<feature type="compositionally biased region" description="Basic and acidic residues" evidence="4">
    <location>
        <begin position="13"/>
        <end position="23"/>
    </location>
</feature>
<keyword evidence="2" id="KW-0479">Metal-binding</keyword>
<dbReference type="AlphaFoldDB" id="A0A9W6IUE8"/>
<dbReference type="EMBL" id="BSFF01000002">
    <property type="protein sequence ID" value="GLK55822.1"/>
    <property type="molecule type" value="Genomic_DNA"/>
</dbReference>
<evidence type="ECO:0000256" key="4">
    <source>
        <dbReference type="SAM" id="MobiDB-lite"/>
    </source>
</evidence>